<reference evidence="4" key="1">
    <citation type="submission" date="2011-08" db="EMBL/GenBank/DDBJ databases">
        <title>The draft genome of Latimeria chalumnae.</title>
        <authorList>
            <person name="Di Palma F."/>
            <person name="Alfoldi J."/>
            <person name="Johnson J."/>
            <person name="Berlin A."/>
            <person name="Gnerre S."/>
            <person name="Jaffe D."/>
            <person name="MacCallum I."/>
            <person name="Young S."/>
            <person name="Walker B.J."/>
            <person name="Lander E."/>
            <person name="Lindblad-Toh K."/>
        </authorList>
    </citation>
    <scope>NUCLEOTIDE SEQUENCE [LARGE SCALE GENOMIC DNA]</scope>
    <source>
        <strain evidence="4">Wild caught</strain>
    </source>
</reference>
<reference evidence="3" key="2">
    <citation type="submission" date="2025-08" db="UniProtKB">
        <authorList>
            <consortium name="Ensembl"/>
        </authorList>
    </citation>
    <scope>IDENTIFICATION</scope>
</reference>
<dbReference type="PROSITE" id="PS51019">
    <property type="entry name" value="REELIN"/>
    <property type="match status" value="1"/>
</dbReference>
<keyword evidence="1" id="KW-0732">Signal</keyword>
<feature type="signal peptide" evidence="1">
    <location>
        <begin position="1"/>
        <end position="23"/>
    </location>
</feature>
<dbReference type="OMA" id="DNAWSHK"/>
<reference evidence="3" key="3">
    <citation type="submission" date="2025-09" db="UniProtKB">
        <authorList>
            <consortium name="Ensembl"/>
        </authorList>
    </citation>
    <scope>IDENTIFICATION</scope>
</reference>
<dbReference type="eggNOG" id="ENOG502RZ3B">
    <property type="taxonomic scope" value="Eukaryota"/>
</dbReference>
<feature type="domain" description="Reelin" evidence="2">
    <location>
        <begin position="18"/>
        <end position="165"/>
    </location>
</feature>
<dbReference type="HOGENOM" id="CLU_091827_3_0_1"/>
<proteinExistence type="predicted"/>
<dbReference type="CDD" id="cd08544">
    <property type="entry name" value="Reeler"/>
    <property type="match status" value="1"/>
</dbReference>
<evidence type="ECO:0000313" key="3">
    <source>
        <dbReference type="Ensembl" id="ENSLACP00000006599.1"/>
    </source>
</evidence>
<dbReference type="AlphaFoldDB" id="H3AAC8"/>
<dbReference type="STRING" id="7897.ENSLACP00000006599"/>
<name>H3AAC8_LATCH</name>
<organism evidence="3 4">
    <name type="scientific">Latimeria chalumnae</name>
    <name type="common">Coelacanth</name>
    <dbReference type="NCBI Taxonomy" id="7897"/>
    <lineage>
        <taxon>Eukaryota</taxon>
        <taxon>Metazoa</taxon>
        <taxon>Chordata</taxon>
        <taxon>Craniata</taxon>
        <taxon>Vertebrata</taxon>
        <taxon>Euteleostomi</taxon>
        <taxon>Coelacanthiformes</taxon>
        <taxon>Coelacanthidae</taxon>
        <taxon>Latimeria</taxon>
    </lineage>
</organism>
<dbReference type="GO" id="GO:0016020">
    <property type="term" value="C:membrane"/>
    <property type="evidence" value="ECO:0007669"/>
    <property type="project" value="TreeGrafter"/>
</dbReference>
<evidence type="ECO:0000259" key="2">
    <source>
        <dbReference type="PROSITE" id="PS51019"/>
    </source>
</evidence>
<dbReference type="Proteomes" id="UP000008672">
    <property type="component" value="Unassembled WGS sequence"/>
</dbReference>
<dbReference type="InterPro" id="IPR051237">
    <property type="entry name" value="Ferric-chelate_Red/DefProt"/>
</dbReference>
<dbReference type="PANTHER" id="PTHR45828:SF51">
    <property type="entry name" value="REELIN DOMAIN-CONTAINING PROTEIN 1"/>
    <property type="match status" value="1"/>
</dbReference>
<accession>H3AAC8</accession>
<dbReference type="InterPro" id="IPR042307">
    <property type="entry name" value="Reeler_sf"/>
</dbReference>
<dbReference type="GeneTree" id="ENSGT00940000163277"/>
<keyword evidence="4" id="KW-1185">Reference proteome</keyword>
<sequence>MKVQVALLSWACAGLCLISYTAGFSHGAGHSACSDMRPKHISTQPQNPKSNYISVYTNKSSYLPGDNMPVTVRSTRDFMGFLIQARRLSDDRIAGTFVVIPPGSKLLTCFEDGDTVTHSDKSLKRNLSFVWRAPDQPIGNIKFFVSIVQSYFVYWARIESAVVSD</sequence>
<feature type="chain" id="PRO_5003580140" description="Reelin domain-containing protein" evidence="1">
    <location>
        <begin position="24"/>
        <end position="165"/>
    </location>
</feature>
<dbReference type="InParanoid" id="H3AAC8"/>
<evidence type="ECO:0000313" key="4">
    <source>
        <dbReference type="Proteomes" id="UP000008672"/>
    </source>
</evidence>
<dbReference type="Gene3D" id="2.60.40.4060">
    <property type="entry name" value="Reeler domain"/>
    <property type="match status" value="1"/>
</dbReference>
<protein>
    <recommendedName>
        <fullName evidence="2">Reelin domain-containing protein</fullName>
    </recommendedName>
</protein>
<dbReference type="EMBL" id="AFYH01066305">
    <property type="status" value="NOT_ANNOTATED_CDS"/>
    <property type="molecule type" value="Genomic_DNA"/>
</dbReference>
<dbReference type="Pfam" id="PF02014">
    <property type="entry name" value="Reeler"/>
    <property type="match status" value="1"/>
</dbReference>
<dbReference type="PANTHER" id="PTHR45828">
    <property type="entry name" value="CYTOCHROME B561/FERRIC REDUCTASE TRANSMEMBRANE"/>
    <property type="match status" value="1"/>
</dbReference>
<evidence type="ECO:0000256" key="1">
    <source>
        <dbReference type="SAM" id="SignalP"/>
    </source>
</evidence>
<dbReference type="Ensembl" id="ENSLACT00000006652.1">
    <property type="protein sequence ID" value="ENSLACP00000006599.1"/>
    <property type="gene ID" value="ENSLACG00000005850.1"/>
</dbReference>
<dbReference type="InterPro" id="IPR002861">
    <property type="entry name" value="Reeler_dom"/>
</dbReference>
<dbReference type="EMBL" id="AFYH01066304">
    <property type="status" value="NOT_ANNOTATED_CDS"/>
    <property type="molecule type" value="Genomic_DNA"/>
</dbReference>